<dbReference type="EMBL" id="CP003249">
    <property type="protein sequence ID" value="AFV76815.1"/>
    <property type="molecule type" value="Genomic_DNA"/>
</dbReference>
<dbReference type="Pfam" id="PF13545">
    <property type="entry name" value="HTH_Crp_2"/>
    <property type="match status" value="1"/>
</dbReference>
<accession>K7R0N0</accession>
<keyword evidence="3" id="KW-0804">Transcription</keyword>
<reference evidence="6 7" key="1">
    <citation type="journal article" date="2013" name="Genome Announc.">
        <title>Whole Genome Sequencing of Thermus oshimai JL-2 and Thermus thermophilus JL-18, Incomplete Denitrifiers from the United States Great Basin.</title>
        <authorList>
            <person name="Murugapiran S.K."/>
            <person name="Huntemann M."/>
            <person name="Wei C.L."/>
            <person name="Han J."/>
            <person name="Detter J.C."/>
            <person name="Han C.S."/>
            <person name="Erkkila T.H."/>
            <person name="Teshima H."/>
            <person name="Chen A."/>
            <person name="Kyrpides N."/>
            <person name="Mavrommatis K."/>
            <person name="Markowitz V."/>
            <person name="Szeto E."/>
            <person name="Ivanova N."/>
            <person name="Pagani I."/>
            <person name="Lam J."/>
            <person name="McDonald A.I."/>
            <person name="Dodsworth J.A."/>
            <person name="Pati A."/>
            <person name="Goodwin L."/>
            <person name="Peters L."/>
            <person name="Pitluck S."/>
            <person name="Woyke T."/>
            <person name="Hedlund B.P."/>
        </authorList>
    </citation>
    <scope>NUCLEOTIDE SEQUENCE</scope>
    <source>
        <strain evidence="6 7">JL-2</strain>
    </source>
</reference>
<dbReference type="CDD" id="cd00038">
    <property type="entry name" value="CAP_ED"/>
    <property type="match status" value="1"/>
</dbReference>
<keyword evidence="7" id="KW-1185">Reference proteome</keyword>
<dbReference type="SMART" id="SM00419">
    <property type="entry name" value="HTH_CRP"/>
    <property type="match status" value="1"/>
</dbReference>
<dbReference type="InterPro" id="IPR036390">
    <property type="entry name" value="WH_DNA-bd_sf"/>
</dbReference>
<keyword evidence="2" id="KW-0238">DNA-binding</keyword>
<name>K7R0N0_THEOS</name>
<dbReference type="AlphaFoldDB" id="K7R0N0"/>
<dbReference type="Gene3D" id="1.10.10.10">
    <property type="entry name" value="Winged helix-like DNA-binding domain superfamily/Winged helix DNA-binding domain"/>
    <property type="match status" value="1"/>
</dbReference>
<dbReference type="InterPro" id="IPR012318">
    <property type="entry name" value="HTH_CRP"/>
</dbReference>
<dbReference type="GO" id="GO:0005829">
    <property type="term" value="C:cytosol"/>
    <property type="evidence" value="ECO:0007669"/>
    <property type="project" value="TreeGrafter"/>
</dbReference>
<feature type="domain" description="HTH crp-type" evidence="5">
    <location>
        <begin position="140"/>
        <end position="206"/>
    </location>
</feature>
<dbReference type="PANTHER" id="PTHR24567:SF74">
    <property type="entry name" value="HTH-TYPE TRANSCRIPTIONAL REGULATOR ARCR"/>
    <property type="match status" value="1"/>
</dbReference>
<dbReference type="InterPro" id="IPR018488">
    <property type="entry name" value="cNMP-bd_CS"/>
</dbReference>
<dbReference type="PROSITE" id="PS50042">
    <property type="entry name" value="CNMP_BINDING_3"/>
    <property type="match status" value="1"/>
</dbReference>
<evidence type="ECO:0000259" key="5">
    <source>
        <dbReference type="PROSITE" id="PS51063"/>
    </source>
</evidence>
<dbReference type="PATRIC" id="fig|751945.3.peg.1765"/>
<dbReference type="OrthoDB" id="9810708at2"/>
<evidence type="ECO:0000256" key="3">
    <source>
        <dbReference type="ARBA" id="ARBA00023163"/>
    </source>
</evidence>
<dbReference type="InterPro" id="IPR000595">
    <property type="entry name" value="cNMP-bd_dom"/>
</dbReference>
<dbReference type="SMART" id="SM00100">
    <property type="entry name" value="cNMP"/>
    <property type="match status" value="1"/>
</dbReference>
<dbReference type="InterPro" id="IPR014710">
    <property type="entry name" value="RmlC-like_jellyroll"/>
</dbReference>
<evidence type="ECO:0000259" key="4">
    <source>
        <dbReference type="PROSITE" id="PS50042"/>
    </source>
</evidence>
<feature type="domain" description="Cyclic nucleotide-binding" evidence="4">
    <location>
        <begin position="6"/>
        <end position="109"/>
    </location>
</feature>
<gene>
    <name evidence="6" type="ORF">Theos_1796</name>
</gene>
<dbReference type="PANTHER" id="PTHR24567">
    <property type="entry name" value="CRP FAMILY TRANSCRIPTIONAL REGULATORY PROTEIN"/>
    <property type="match status" value="1"/>
</dbReference>
<dbReference type="STRING" id="751945.Theos_1796"/>
<dbReference type="InterPro" id="IPR050397">
    <property type="entry name" value="Env_Response_Regulators"/>
</dbReference>
<dbReference type="Proteomes" id="UP000000211">
    <property type="component" value="Chromosome"/>
</dbReference>
<dbReference type="Pfam" id="PF00027">
    <property type="entry name" value="cNMP_binding"/>
    <property type="match status" value="1"/>
</dbReference>
<protein>
    <submittedName>
        <fullName evidence="6">cAMP-binding protein</fullName>
    </submittedName>
</protein>
<dbReference type="InterPro" id="IPR018490">
    <property type="entry name" value="cNMP-bd_dom_sf"/>
</dbReference>
<organism evidence="6 7">
    <name type="scientific">Thermus oshimai JL-2</name>
    <dbReference type="NCBI Taxonomy" id="751945"/>
    <lineage>
        <taxon>Bacteria</taxon>
        <taxon>Thermotogati</taxon>
        <taxon>Deinococcota</taxon>
        <taxon>Deinococci</taxon>
        <taxon>Thermales</taxon>
        <taxon>Thermaceae</taxon>
        <taxon>Thermus</taxon>
    </lineage>
</organism>
<sequence>MRPSPLFQGFSPEEVEEALVYFRPLPYPKGRLVFRQGDLGQALYLVGRGQVRLFRLHLGGQERTLGYLGEGEIFGEMSLLEGKERTASALTEAESLLYALYPEEYFALIRRFPLVAHNLARILAARLREADLEMDLLSFEEAKSRVAYALLKLLRQGQGPLFRLRHQELAALAGTSRETVTRALHELRALGAVRLGPGEVEVVAPELLEEVAFGLA</sequence>
<dbReference type="KEGG" id="tos:Theos_1796"/>
<dbReference type="eggNOG" id="COG0664">
    <property type="taxonomic scope" value="Bacteria"/>
</dbReference>
<dbReference type="PROSITE" id="PS51063">
    <property type="entry name" value="HTH_CRP_2"/>
    <property type="match status" value="1"/>
</dbReference>
<keyword evidence="1" id="KW-0805">Transcription regulation</keyword>
<dbReference type="SUPFAM" id="SSF51206">
    <property type="entry name" value="cAMP-binding domain-like"/>
    <property type="match status" value="1"/>
</dbReference>
<dbReference type="PROSITE" id="PS00889">
    <property type="entry name" value="CNMP_BINDING_2"/>
    <property type="match status" value="1"/>
</dbReference>
<evidence type="ECO:0000313" key="6">
    <source>
        <dbReference type="EMBL" id="AFV76815.1"/>
    </source>
</evidence>
<dbReference type="HOGENOM" id="CLU_075053_3_5_0"/>
<evidence type="ECO:0000256" key="1">
    <source>
        <dbReference type="ARBA" id="ARBA00023015"/>
    </source>
</evidence>
<dbReference type="GO" id="GO:0003700">
    <property type="term" value="F:DNA-binding transcription factor activity"/>
    <property type="evidence" value="ECO:0007669"/>
    <property type="project" value="TreeGrafter"/>
</dbReference>
<dbReference type="Gene3D" id="2.60.120.10">
    <property type="entry name" value="Jelly Rolls"/>
    <property type="match status" value="1"/>
</dbReference>
<proteinExistence type="predicted"/>
<evidence type="ECO:0000256" key="2">
    <source>
        <dbReference type="ARBA" id="ARBA00023125"/>
    </source>
</evidence>
<evidence type="ECO:0000313" key="7">
    <source>
        <dbReference type="Proteomes" id="UP000000211"/>
    </source>
</evidence>
<dbReference type="InterPro" id="IPR036388">
    <property type="entry name" value="WH-like_DNA-bd_sf"/>
</dbReference>
<dbReference type="RefSeq" id="WP_016329994.1">
    <property type="nucleotide sequence ID" value="NC_019386.1"/>
</dbReference>
<dbReference type="GO" id="GO:0003677">
    <property type="term" value="F:DNA binding"/>
    <property type="evidence" value="ECO:0007669"/>
    <property type="project" value="UniProtKB-KW"/>
</dbReference>
<dbReference type="SUPFAM" id="SSF46785">
    <property type="entry name" value="Winged helix' DNA-binding domain"/>
    <property type="match status" value="1"/>
</dbReference>